<evidence type="ECO:0000256" key="4">
    <source>
        <dbReference type="ARBA" id="ARBA00023015"/>
    </source>
</evidence>
<keyword evidence="4" id="KW-0805">Transcription regulation</keyword>
<organism evidence="12 13">
    <name type="scientific">Crepidotus variabilis</name>
    <dbReference type="NCBI Taxonomy" id="179855"/>
    <lineage>
        <taxon>Eukaryota</taxon>
        <taxon>Fungi</taxon>
        <taxon>Dikarya</taxon>
        <taxon>Basidiomycota</taxon>
        <taxon>Agaricomycotina</taxon>
        <taxon>Agaricomycetes</taxon>
        <taxon>Agaricomycetidae</taxon>
        <taxon>Agaricales</taxon>
        <taxon>Agaricineae</taxon>
        <taxon>Crepidotaceae</taxon>
        <taxon>Crepidotus</taxon>
    </lineage>
</organism>
<feature type="domain" description="Cyclin-like" evidence="11">
    <location>
        <begin position="47"/>
        <end position="142"/>
    </location>
</feature>
<evidence type="ECO:0000256" key="3">
    <source>
        <dbReference type="ARBA" id="ARBA00022491"/>
    </source>
</evidence>
<dbReference type="SMART" id="SM00385">
    <property type="entry name" value="CYCLIN"/>
    <property type="match status" value="1"/>
</dbReference>
<evidence type="ECO:0000256" key="1">
    <source>
        <dbReference type="ARBA" id="ARBA00004123"/>
    </source>
</evidence>
<dbReference type="GO" id="GO:0005634">
    <property type="term" value="C:nucleus"/>
    <property type="evidence" value="ECO:0007669"/>
    <property type="project" value="UniProtKB-SubCell"/>
</dbReference>
<accession>A0A9P6JSX0</accession>
<keyword evidence="13" id="KW-1185">Reference proteome</keyword>
<dbReference type="GO" id="GO:0006357">
    <property type="term" value="P:regulation of transcription by RNA polymerase II"/>
    <property type="evidence" value="ECO:0007669"/>
    <property type="project" value="InterPro"/>
</dbReference>
<protein>
    <submittedName>
        <fullName evidence="12">Cyclin-like protein</fullName>
    </submittedName>
</protein>
<dbReference type="Pfam" id="PF00134">
    <property type="entry name" value="Cyclin_N"/>
    <property type="match status" value="1"/>
</dbReference>
<evidence type="ECO:0000256" key="7">
    <source>
        <dbReference type="ARBA" id="ARBA00023163"/>
    </source>
</evidence>
<keyword evidence="3" id="KW-0678">Repressor</keyword>
<keyword evidence="5 9" id="KW-0195">Cyclin</keyword>
<name>A0A9P6JSX0_9AGAR</name>
<evidence type="ECO:0000256" key="2">
    <source>
        <dbReference type="ARBA" id="ARBA00008638"/>
    </source>
</evidence>
<comment type="subcellular location">
    <subcellularLocation>
        <location evidence="1">Nucleus</location>
    </subcellularLocation>
</comment>
<evidence type="ECO:0000256" key="8">
    <source>
        <dbReference type="ARBA" id="ARBA00023242"/>
    </source>
</evidence>
<evidence type="ECO:0000313" key="13">
    <source>
        <dbReference type="Proteomes" id="UP000807306"/>
    </source>
</evidence>
<dbReference type="InterPro" id="IPR036915">
    <property type="entry name" value="Cyclin-like_sf"/>
</dbReference>
<dbReference type="InterPro" id="IPR043198">
    <property type="entry name" value="Cyclin/Ssn8"/>
</dbReference>
<reference evidence="12" key="1">
    <citation type="submission" date="2020-11" db="EMBL/GenBank/DDBJ databases">
        <authorList>
            <consortium name="DOE Joint Genome Institute"/>
            <person name="Ahrendt S."/>
            <person name="Riley R."/>
            <person name="Andreopoulos W."/>
            <person name="Labutti K."/>
            <person name="Pangilinan J."/>
            <person name="Ruiz-Duenas F.J."/>
            <person name="Barrasa J.M."/>
            <person name="Sanchez-Garcia M."/>
            <person name="Camarero S."/>
            <person name="Miyauchi S."/>
            <person name="Serrano A."/>
            <person name="Linde D."/>
            <person name="Babiker R."/>
            <person name="Drula E."/>
            <person name="Ayuso-Fernandez I."/>
            <person name="Pacheco R."/>
            <person name="Padilla G."/>
            <person name="Ferreira P."/>
            <person name="Barriuso J."/>
            <person name="Kellner H."/>
            <person name="Castanera R."/>
            <person name="Alfaro M."/>
            <person name="Ramirez L."/>
            <person name="Pisabarro A.G."/>
            <person name="Kuo A."/>
            <person name="Tritt A."/>
            <person name="Lipzen A."/>
            <person name="He G."/>
            <person name="Yan M."/>
            <person name="Ng V."/>
            <person name="Cullen D."/>
            <person name="Martin F."/>
            <person name="Rosso M.-N."/>
            <person name="Henrissat B."/>
            <person name="Hibbett D."/>
            <person name="Martinez A.T."/>
            <person name="Grigoriev I.V."/>
        </authorList>
    </citation>
    <scope>NUCLEOTIDE SEQUENCE</scope>
    <source>
        <strain evidence="12">CBS 506.95</strain>
    </source>
</reference>
<keyword evidence="8" id="KW-0539">Nucleus</keyword>
<dbReference type="AlphaFoldDB" id="A0A9P6JSX0"/>
<sequence length="459" mass="50973">MATDFWASSHYKRWIVDRATLHQARLADLQYVDNPEQLDFLSIYFANLITKLGRKLQFRQRVIATATVFFRRFYLKNSYSETDPFIVIAACCYVAAKAEESPIHIKSIVQESRTVFNQEELNGRPWTTDNQKIAEMEFYLVDDLECDLIIFHPYRTLLALCKRENTPLSTSEEGEDLGIGLDTDDGPRYWGTGEGQLELPTGALQVAWSIINDTYKSQLCLLHPPHLIAIAAIYLSFIIHPPVRPDPSTIIEHESATTTPESHRQPRRSTRQANSHSSSKKFQSHNQQDPIAFLADMNMSLPLLASVSQEIISLYALWDQYKEDMAPDAARLARELSGTSPVASGSISPAKRSMSRADSLTQSYGSQYFGSLTASAGATPVTDTNETLDTASSVQEGVPGVHYVTPAFLSLLVQRMREAKLSDVTPSAQGSSSGSGSINVISGRKMAVNKRLERMQAAG</sequence>
<dbReference type="GO" id="GO:0016538">
    <property type="term" value="F:cyclin-dependent protein serine/threonine kinase regulator activity"/>
    <property type="evidence" value="ECO:0007669"/>
    <property type="project" value="InterPro"/>
</dbReference>
<evidence type="ECO:0000259" key="11">
    <source>
        <dbReference type="SMART" id="SM00385"/>
    </source>
</evidence>
<dbReference type="SUPFAM" id="SSF47954">
    <property type="entry name" value="Cyclin-like"/>
    <property type="match status" value="2"/>
</dbReference>
<comment type="caution">
    <text evidence="12">The sequence shown here is derived from an EMBL/GenBank/DDBJ whole genome shotgun (WGS) entry which is preliminary data.</text>
</comment>
<dbReference type="PANTHER" id="PTHR10026">
    <property type="entry name" value="CYCLIN"/>
    <property type="match status" value="1"/>
</dbReference>
<dbReference type="CDD" id="cd20513">
    <property type="entry name" value="CYCLIN_CCNC_rpt1"/>
    <property type="match status" value="1"/>
</dbReference>
<evidence type="ECO:0000256" key="5">
    <source>
        <dbReference type="ARBA" id="ARBA00023127"/>
    </source>
</evidence>
<evidence type="ECO:0000256" key="9">
    <source>
        <dbReference type="RuleBase" id="RU000383"/>
    </source>
</evidence>
<dbReference type="FunFam" id="1.10.472.10:FF:000076">
    <property type="entry name" value="RNA polymerase II holoenzyme cyclin-like subunit"/>
    <property type="match status" value="1"/>
</dbReference>
<dbReference type="InterPro" id="IPR013763">
    <property type="entry name" value="Cyclin-like_dom"/>
</dbReference>
<keyword evidence="7" id="KW-0804">Transcription</keyword>
<keyword evidence="6" id="KW-0010">Activator</keyword>
<gene>
    <name evidence="12" type="ORF">CPB83DRAFT_849930</name>
</gene>
<feature type="region of interest" description="Disordered" evidence="10">
    <location>
        <begin position="255"/>
        <end position="285"/>
    </location>
</feature>
<dbReference type="EMBL" id="MU157837">
    <property type="protein sequence ID" value="KAF9530960.1"/>
    <property type="molecule type" value="Genomic_DNA"/>
</dbReference>
<comment type="similarity">
    <text evidence="2">Belongs to the cyclin family. Cyclin C subfamily.</text>
</comment>
<evidence type="ECO:0000313" key="12">
    <source>
        <dbReference type="EMBL" id="KAF9530960.1"/>
    </source>
</evidence>
<evidence type="ECO:0000256" key="6">
    <source>
        <dbReference type="ARBA" id="ARBA00023159"/>
    </source>
</evidence>
<dbReference type="InterPro" id="IPR006671">
    <property type="entry name" value="Cyclin_N"/>
</dbReference>
<dbReference type="Gene3D" id="1.10.472.10">
    <property type="entry name" value="Cyclin-like"/>
    <property type="match status" value="2"/>
</dbReference>
<proteinExistence type="inferred from homology"/>
<evidence type="ECO:0000256" key="10">
    <source>
        <dbReference type="SAM" id="MobiDB-lite"/>
    </source>
</evidence>
<dbReference type="Proteomes" id="UP000807306">
    <property type="component" value="Unassembled WGS sequence"/>
</dbReference>
<dbReference type="OrthoDB" id="10266018at2759"/>